<gene>
    <name evidence="2" type="ORF">CRG98_031785</name>
</gene>
<protein>
    <submittedName>
        <fullName evidence="2">Uncharacterized protein</fullName>
    </submittedName>
</protein>
<feature type="region of interest" description="Disordered" evidence="1">
    <location>
        <begin position="67"/>
        <end position="95"/>
    </location>
</feature>
<sequence length="191" mass="20397">MVIPSCRSYMGHTFRVLVTYVGYVSPSSLPIRANGIFHGDCGAPLISRGGLLRWSPPPGLLFSKKIREGSRSRAQQSRAQRSRAQDGGRGRGVEVAGLRSWGRGCWAEVAGSSRGRSREAEPRSRSTSSEVKDRADVASSKTLRSERGLESSVAGSWSQGRGRRVEPGSRSSGTAKGFRTVDGGAVEASSD</sequence>
<feature type="compositionally biased region" description="Basic and acidic residues" evidence="1">
    <location>
        <begin position="116"/>
        <end position="136"/>
    </location>
</feature>
<organism evidence="2 3">
    <name type="scientific">Punica granatum</name>
    <name type="common">Pomegranate</name>
    <dbReference type="NCBI Taxonomy" id="22663"/>
    <lineage>
        <taxon>Eukaryota</taxon>
        <taxon>Viridiplantae</taxon>
        <taxon>Streptophyta</taxon>
        <taxon>Embryophyta</taxon>
        <taxon>Tracheophyta</taxon>
        <taxon>Spermatophyta</taxon>
        <taxon>Magnoliopsida</taxon>
        <taxon>eudicotyledons</taxon>
        <taxon>Gunneridae</taxon>
        <taxon>Pentapetalae</taxon>
        <taxon>rosids</taxon>
        <taxon>malvids</taxon>
        <taxon>Myrtales</taxon>
        <taxon>Lythraceae</taxon>
        <taxon>Punica</taxon>
    </lineage>
</organism>
<dbReference type="EMBL" id="PGOL01002454">
    <property type="protein sequence ID" value="PKI47824.1"/>
    <property type="molecule type" value="Genomic_DNA"/>
</dbReference>
<dbReference type="AlphaFoldDB" id="A0A2I0IV10"/>
<accession>A0A2I0IV10</accession>
<feature type="region of interest" description="Disordered" evidence="1">
    <location>
        <begin position="112"/>
        <end position="191"/>
    </location>
</feature>
<evidence type="ECO:0000313" key="2">
    <source>
        <dbReference type="EMBL" id="PKI47824.1"/>
    </source>
</evidence>
<dbReference type="Proteomes" id="UP000233551">
    <property type="component" value="Unassembled WGS sequence"/>
</dbReference>
<keyword evidence="3" id="KW-1185">Reference proteome</keyword>
<comment type="caution">
    <text evidence="2">The sequence shown here is derived from an EMBL/GenBank/DDBJ whole genome shotgun (WGS) entry which is preliminary data.</text>
</comment>
<feature type="compositionally biased region" description="Basic and acidic residues" evidence="1">
    <location>
        <begin position="83"/>
        <end position="92"/>
    </location>
</feature>
<name>A0A2I0IV10_PUNGR</name>
<evidence type="ECO:0000313" key="3">
    <source>
        <dbReference type="Proteomes" id="UP000233551"/>
    </source>
</evidence>
<reference evidence="2 3" key="1">
    <citation type="submission" date="2017-11" db="EMBL/GenBank/DDBJ databases">
        <title>De-novo sequencing of pomegranate (Punica granatum L.) genome.</title>
        <authorList>
            <person name="Akparov Z."/>
            <person name="Amiraslanov A."/>
            <person name="Hajiyeva S."/>
            <person name="Abbasov M."/>
            <person name="Kaur K."/>
            <person name="Hamwieh A."/>
            <person name="Solovyev V."/>
            <person name="Salamov A."/>
            <person name="Braich B."/>
            <person name="Kosarev P."/>
            <person name="Mahmoud A."/>
            <person name="Hajiyev E."/>
            <person name="Babayeva S."/>
            <person name="Izzatullayeva V."/>
            <person name="Mammadov A."/>
            <person name="Mammadov A."/>
            <person name="Sharifova S."/>
            <person name="Ojaghi J."/>
            <person name="Eynullazada K."/>
            <person name="Bayramov B."/>
            <person name="Abdulazimova A."/>
            <person name="Shahmuradov I."/>
        </authorList>
    </citation>
    <scope>NUCLEOTIDE SEQUENCE [LARGE SCALE GENOMIC DNA]</scope>
    <source>
        <strain evidence="3">cv. AG2017</strain>
        <tissue evidence="2">Leaf</tissue>
    </source>
</reference>
<proteinExistence type="predicted"/>
<evidence type="ECO:0000256" key="1">
    <source>
        <dbReference type="SAM" id="MobiDB-lite"/>
    </source>
</evidence>